<dbReference type="PROSITE" id="PS50878">
    <property type="entry name" value="RT_POL"/>
    <property type="match status" value="1"/>
</dbReference>
<keyword evidence="3" id="KW-1185">Reference proteome</keyword>
<dbReference type="Proteomes" id="UP000051530">
    <property type="component" value="Unassembled WGS sequence"/>
</dbReference>
<name>A0A0R0LX04_9MICR</name>
<dbReference type="Pfam" id="PF00078">
    <property type="entry name" value="RVT_1"/>
    <property type="match status" value="1"/>
</dbReference>
<dbReference type="OrthoDB" id="5534248at2759"/>
<dbReference type="InterPro" id="IPR000477">
    <property type="entry name" value="RT_dom"/>
</dbReference>
<dbReference type="VEuPathDB" id="MicrosporidiaDB:M153_5140003956"/>
<proteinExistence type="predicted"/>
<gene>
    <name evidence="2" type="ORF">M153_5140003956</name>
</gene>
<dbReference type="GO" id="GO:0003964">
    <property type="term" value="F:RNA-directed DNA polymerase activity"/>
    <property type="evidence" value="ECO:0007669"/>
    <property type="project" value="UniProtKB-KW"/>
</dbReference>
<dbReference type="AlphaFoldDB" id="A0A0R0LX04"/>
<protein>
    <submittedName>
        <fullName evidence="2">Putative RNA-directed DNA polymerase (Reverse transcriptase), Non LTR Retrotransposon protein</fullName>
    </submittedName>
</protein>
<accession>A0A0R0LX04</accession>
<dbReference type="EMBL" id="LGUB01000193">
    <property type="protein sequence ID" value="KRH93865.1"/>
    <property type="molecule type" value="Genomic_DNA"/>
</dbReference>
<comment type="caution">
    <text evidence="2">The sequence shown here is derived from an EMBL/GenBank/DDBJ whole genome shotgun (WGS) entry which is preliminary data.</text>
</comment>
<feature type="domain" description="Reverse transcriptase" evidence="1">
    <location>
        <begin position="1"/>
        <end position="131"/>
    </location>
</feature>
<dbReference type="InterPro" id="IPR043502">
    <property type="entry name" value="DNA/RNA_pol_sf"/>
</dbReference>
<evidence type="ECO:0000313" key="3">
    <source>
        <dbReference type="Proteomes" id="UP000051530"/>
    </source>
</evidence>
<evidence type="ECO:0000313" key="2">
    <source>
        <dbReference type="EMBL" id="KRH93865.1"/>
    </source>
</evidence>
<reference evidence="2 3" key="1">
    <citation type="submission" date="2015-07" db="EMBL/GenBank/DDBJ databases">
        <title>The genome of Pseudoloma neurophilia, a relevant intracellular parasite of the zebrafish.</title>
        <authorList>
            <person name="Ndikumana S."/>
            <person name="Pelin A."/>
            <person name="Sanders J."/>
            <person name="Corradi N."/>
        </authorList>
    </citation>
    <scope>NUCLEOTIDE SEQUENCE [LARGE SCALE GENOMIC DNA]</scope>
    <source>
        <strain evidence="2 3">MK1</strain>
    </source>
</reference>
<evidence type="ECO:0000259" key="1">
    <source>
        <dbReference type="PROSITE" id="PS50878"/>
    </source>
</evidence>
<organism evidence="2 3">
    <name type="scientific">Pseudoloma neurophilia</name>
    <dbReference type="NCBI Taxonomy" id="146866"/>
    <lineage>
        <taxon>Eukaryota</taxon>
        <taxon>Fungi</taxon>
        <taxon>Fungi incertae sedis</taxon>
        <taxon>Microsporidia</taxon>
        <taxon>Pseudoloma</taxon>
    </lineage>
</organism>
<dbReference type="Gene3D" id="3.30.70.270">
    <property type="match status" value="1"/>
</dbReference>
<keyword evidence="2" id="KW-0695">RNA-directed DNA polymerase</keyword>
<sequence>MLLVKMSISNNILNATLDDRTVKTSLNRGLPQGNVISPLHFNAFITDLFNEIDVGNKSSQLLAFADDLLFISDSEKIAQDFCDRLNNYCQKNGLILNSHKSFYISKYPCVLSINKIPLLQKSRFKYLGYAFDVDGLLERQNLSLISQRVKIYEKNIKKFCKNNPNTTTNFKISAIKMFLLPLFDRIHFLLDKPDDNHANLLYTKTV</sequence>
<dbReference type="InterPro" id="IPR043128">
    <property type="entry name" value="Rev_trsase/Diguanyl_cyclase"/>
</dbReference>
<keyword evidence="2" id="KW-0548">Nucleotidyltransferase</keyword>
<keyword evidence="2" id="KW-0808">Transferase</keyword>
<dbReference type="SUPFAM" id="SSF56672">
    <property type="entry name" value="DNA/RNA polymerases"/>
    <property type="match status" value="1"/>
</dbReference>